<accession>A0A1V0NEF5</accession>
<gene>
    <name evidence="1" type="ORF">LL275_0665</name>
</gene>
<protein>
    <submittedName>
        <fullName evidence="1">Uncharacterized protein</fullName>
    </submittedName>
</protein>
<proteinExistence type="predicted"/>
<name>A0A1V0NEF5_LACLL</name>
<dbReference type="RefSeq" id="WP_063302290.1">
    <property type="nucleotide sequence ID" value="NZ_CP015897.1"/>
</dbReference>
<reference evidence="1 2" key="1">
    <citation type="journal article" date="2017" name="BMC Genomics">
        <title>Comparative and functional genomics of the Lactococcus lactis taxon; insights into evolution and niche adaptation.</title>
        <authorList>
            <person name="Kelleher P."/>
            <person name="Bottacini F."/>
            <person name="Mahony J."/>
            <person name="Kilcawley K.N."/>
            <person name="van Sinderen D."/>
        </authorList>
    </citation>
    <scope>NUCLEOTIDE SEQUENCE [LARGE SCALE GENOMIC DNA]</scope>
    <source>
        <strain evidence="1 2">275</strain>
    </source>
</reference>
<sequence length="428" mass="50918">MKLEISECIEVDTKILIEEYGQLLTESSKKSIIKNNYKFKGDTKDSVIAQLENQFESVKVISKKGRYGGTTFELKGFKGLVEYERENKGGRPSLDWTNELLVIRELINKEVALGQEQEFYRGFTINQLLNKLLGFNKYEIEDIVKYEVQNHDIFTLSGNKEEDDYYGLKETVNNLIRNQRHIYVSKIEEEISKTIHKISYLDSNKNKNEISIELYEEYMVFKKEVETKIKAENNRLKELKNEYFKAWLNTKDFDIKNEVQLLKEVDNAVQEKFGFKYAYRLFTVFNEIKVEGKGDIDKVRENYFNRIMKNANSSQSKYKQTEEIKYFEKPFYRLVHAGLYVEVMESVFSKLVNFESKTESNTVDVLDNSVAEDDEAEQEFLFNVEQYEAEQEEHDYFYNQDDYVDVERILYEMENPLSLEEWEELFEY</sequence>
<evidence type="ECO:0000313" key="1">
    <source>
        <dbReference type="EMBL" id="ARD98300.1"/>
    </source>
</evidence>
<organism evidence="1 2">
    <name type="scientific">Lactococcus lactis subsp. lactis</name>
    <name type="common">Streptococcus lactis</name>
    <dbReference type="NCBI Taxonomy" id="1360"/>
    <lineage>
        <taxon>Bacteria</taxon>
        <taxon>Bacillati</taxon>
        <taxon>Bacillota</taxon>
        <taxon>Bacilli</taxon>
        <taxon>Lactobacillales</taxon>
        <taxon>Streptococcaceae</taxon>
        <taxon>Lactococcus</taxon>
    </lineage>
</organism>
<dbReference type="Proteomes" id="UP000192085">
    <property type="component" value="Chromosome"/>
</dbReference>
<dbReference type="EMBL" id="CP015897">
    <property type="protein sequence ID" value="ARD98300.1"/>
    <property type="molecule type" value="Genomic_DNA"/>
</dbReference>
<evidence type="ECO:0000313" key="2">
    <source>
        <dbReference type="Proteomes" id="UP000192085"/>
    </source>
</evidence>
<dbReference type="AlphaFoldDB" id="A0A1V0NEF5"/>